<dbReference type="Proteomes" id="UP000019486">
    <property type="component" value="Unassembled WGS sequence"/>
</dbReference>
<keyword evidence="1" id="KW-0812">Transmembrane</keyword>
<evidence type="ECO:0000313" key="3">
    <source>
        <dbReference type="Proteomes" id="UP000019486"/>
    </source>
</evidence>
<feature type="transmembrane region" description="Helical" evidence="1">
    <location>
        <begin position="301"/>
        <end position="323"/>
    </location>
</feature>
<reference evidence="2 3" key="1">
    <citation type="submission" date="2013-08" db="EMBL/GenBank/DDBJ databases">
        <title>The genome sequence of Skermanella stibiiresistens.</title>
        <authorList>
            <person name="Zhu W."/>
            <person name="Wang G."/>
        </authorList>
    </citation>
    <scope>NUCLEOTIDE SEQUENCE [LARGE SCALE GENOMIC DNA]</scope>
    <source>
        <strain evidence="2 3">SB22</strain>
    </source>
</reference>
<feature type="transmembrane region" description="Helical" evidence="1">
    <location>
        <begin position="6"/>
        <end position="27"/>
    </location>
</feature>
<dbReference type="EMBL" id="AVFL01000001">
    <property type="protein sequence ID" value="EWY42829.1"/>
    <property type="molecule type" value="Genomic_DNA"/>
</dbReference>
<protein>
    <recommendedName>
        <fullName evidence="4">Glycosyltransferase RgtA/B/C/D-like domain-containing protein</fullName>
    </recommendedName>
</protein>
<feature type="transmembrane region" description="Helical" evidence="1">
    <location>
        <begin position="385"/>
        <end position="403"/>
    </location>
</feature>
<feature type="transmembrane region" description="Helical" evidence="1">
    <location>
        <begin position="176"/>
        <end position="195"/>
    </location>
</feature>
<accession>W9HA32</accession>
<comment type="caution">
    <text evidence="2">The sequence shown here is derived from an EMBL/GenBank/DDBJ whole genome shotgun (WGS) entry which is preliminary data.</text>
</comment>
<keyword evidence="1" id="KW-0472">Membrane</keyword>
<dbReference type="OrthoDB" id="1407035at2"/>
<dbReference type="AlphaFoldDB" id="W9HA32"/>
<keyword evidence="1" id="KW-1133">Transmembrane helix</keyword>
<feature type="transmembrane region" description="Helical" evidence="1">
    <location>
        <begin position="329"/>
        <end position="349"/>
    </location>
</feature>
<feature type="transmembrane region" description="Helical" evidence="1">
    <location>
        <begin position="150"/>
        <end position="170"/>
    </location>
</feature>
<name>W9HA32_9PROT</name>
<feature type="transmembrane region" description="Helical" evidence="1">
    <location>
        <begin position="239"/>
        <end position="256"/>
    </location>
</feature>
<evidence type="ECO:0000313" key="2">
    <source>
        <dbReference type="EMBL" id="EWY42829.1"/>
    </source>
</evidence>
<evidence type="ECO:0008006" key="4">
    <source>
        <dbReference type="Google" id="ProtNLM"/>
    </source>
</evidence>
<feature type="transmembrane region" description="Helical" evidence="1">
    <location>
        <begin position="100"/>
        <end position="118"/>
    </location>
</feature>
<feature type="transmembrane region" description="Helical" evidence="1">
    <location>
        <begin position="124"/>
        <end position="143"/>
    </location>
</feature>
<keyword evidence="3" id="KW-1185">Reference proteome</keyword>
<feature type="transmembrane region" description="Helical" evidence="1">
    <location>
        <begin position="207"/>
        <end position="227"/>
    </location>
</feature>
<feature type="transmembrane region" description="Helical" evidence="1">
    <location>
        <begin position="361"/>
        <end position="379"/>
    </location>
</feature>
<dbReference type="RefSeq" id="WP_037445986.1">
    <property type="nucleotide sequence ID" value="NZ_AVFL01000001.1"/>
</dbReference>
<proteinExistence type="predicted"/>
<sequence length="585" mass="64527">MPFLLLRPAVVAFLAFAVSVTMMALFLGGEARGRMEWHVMPAQAWGVPAELAARGIVPLYHRDGEVGWDGQFYYYMSNDLLATTDASLHIDTPPYRYQRVGLSLTAYALSILTIQDWVSPFTYYLANLLLVVTATYVLAAFLVGRRLPVWPALLWSLSAGVQVTLLNGLPDAAADAYMIMAIVAFLSGRWLLYGLAISMAALSREIYVSVAFVLFVHFVMSTGTVTGWRVWLKANWEKFLFLALPGAVFIFWQAYVTNRFGIAPHKAAGTVLAPPLEQAWFMLRTALSGEHPMYGTSYREAAGIVFFLGILFAYAVTAIRMIARRTGGAASPLFAVVIAFIPATLLYLCFDEVVMKHYSGYMKPASIFLVLIPLLFLLTQNKMPAFMSMFLIASIALSMNIFLRDRILHGPSTLAENSIYSAAQTVPAQAACLPSPADYQSSLKLIGIESFHGQDIFRRIAGNPRVMTLILDVTNRSTHALPVSQGLGSVRLSYHWLSKDGSTVVRDGLRSVLQTALEPGETRTLKINVEFTEGSPDAILRLSLVQEGCAWFYLAGDPGFIDIKFLRFQGLSDKHQVAALPQANQ</sequence>
<organism evidence="2 3">
    <name type="scientific">Skermanella stibiiresistens SB22</name>
    <dbReference type="NCBI Taxonomy" id="1385369"/>
    <lineage>
        <taxon>Bacteria</taxon>
        <taxon>Pseudomonadati</taxon>
        <taxon>Pseudomonadota</taxon>
        <taxon>Alphaproteobacteria</taxon>
        <taxon>Rhodospirillales</taxon>
        <taxon>Azospirillaceae</taxon>
        <taxon>Skermanella</taxon>
    </lineage>
</organism>
<gene>
    <name evidence="2" type="ORF">N825_01175</name>
</gene>
<evidence type="ECO:0000256" key="1">
    <source>
        <dbReference type="SAM" id="Phobius"/>
    </source>
</evidence>